<dbReference type="EMBL" id="JACHBR010000001">
    <property type="protein sequence ID" value="MBB5626214.1"/>
    <property type="molecule type" value="Genomic_DNA"/>
</dbReference>
<gene>
    <name evidence="3" type="ORF">BJ981_001913</name>
</gene>
<evidence type="ECO:0000259" key="2">
    <source>
        <dbReference type="Pfam" id="PF00975"/>
    </source>
</evidence>
<dbReference type="AlphaFoldDB" id="A0A7W9DPQ4"/>
<dbReference type="Proteomes" id="UP000588112">
    <property type="component" value="Unassembled WGS sequence"/>
</dbReference>
<dbReference type="InterPro" id="IPR029058">
    <property type="entry name" value="AB_hydrolase_fold"/>
</dbReference>
<dbReference type="SUPFAM" id="SSF53474">
    <property type="entry name" value="alpha/beta-Hydrolases"/>
    <property type="match status" value="1"/>
</dbReference>
<dbReference type="Gene3D" id="3.40.50.1820">
    <property type="entry name" value="alpha/beta hydrolase"/>
    <property type="match status" value="1"/>
</dbReference>
<dbReference type="Pfam" id="PF00975">
    <property type="entry name" value="Thioesterase"/>
    <property type="match status" value="1"/>
</dbReference>
<evidence type="ECO:0000256" key="1">
    <source>
        <dbReference type="ARBA" id="ARBA00007169"/>
    </source>
</evidence>
<organism evidence="3 4">
    <name type="scientific">Sphaerisporangium krabiense</name>
    <dbReference type="NCBI Taxonomy" id="763782"/>
    <lineage>
        <taxon>Bacteria</taxon>
        <taxon>Bacillati</taxon>
        <taxon>Actinomycetota</taxon>
        <taxon>Actinomycetes</taxon>
        <taxon>Streptosporangiales</taxon>
        <taxon>Streptosporangiaceae</taxon>
        <taxon>Sphaerisporangium</taxon>
    </lineage>
</organism>
<sequence length="236" mass="25329">MSARANRTAAVVAFPPGGGGAGMFAALRKALPDGVGLTVPDLPGRGRRTRAPEALTVAGLAAEIVTELEPTIAERPYAVFATCFGTIVGLEVVWQALERGLPAPRVLVVSGRRPPDTAPGFEPLDRRSDAEILDRMGRAWPPGMRDMAPQLQALMLRQIRRDNALGLGYAHRPRGPLPVPVVALHGADDPELEAAHMDDWRAHTTSAFRFRLVPGGHYFYLSRPGEPAEELTAPLG</sequence>
<keyword evidence="4" id="KW-1185">Reference proteome</keyword>
<dbReference type="PANTHER" id="PTHR11487:SF0">
    <property type="entry name" value="S-ACYL FATTY ACID SYNTHASE THIOESTERASE, MEDIUM CHAIN"/>
    <property type="match status" value="1"/>
</dbReference>
<dbReference type="GO" id="GO:0008610">
    <property type="term" value="P:lipid biosynthetic process"/>
    <property type="evidence" value="ECO:0007669"/>
    <property type="project" value="TreeGrafter"/>
</dbReference>
<accession>A0A7W9DPQ4</accession>
<protein>
    <submittedName>
        <fullName evidence="3">Surfactin synthase thioesterase subunit</fullName>
    </submittedName>
</protein>
<reference evidence="3 4" key="1">
    <citation type="submission" date="2020-08" db="EMBL/GenBank/DDBJ databases">
        <title>Sequencing the genomes of 1000 actinobacteria strains.</title>
        <authorList>
            <person name="Klenk H.-P."/>
        </authorList>
    </citation>
    <scope>NUCLEOTIDE SEQUENCE [LARGE SCALE GENOMIC DNA]</scope>
    <source>
        <strain evidence="3 4">DSM 45790</strain>
    </source>
</reference>
<evidence type="ECO:0000313" key="4">
    <source>
        <dbReference type="Proteomes" id="UP000588112"/>
    </source>
</evidence>
<feature type="domain" description="Thioesterase" evidence="2">
    <location>
        <begin position="11"/>
        <end position="223"/>
    </location>
</feature>
<name>A0A7W9DPQ4_9ACTN</name>
<dbReference type="RefSeq" id="WP_184610041.1">
    <property type="nucleotide sequence ID" value="NZ_BOOS01000063.1"/>
</dbReference>
<comment type="similarity">
    <text evidence="1">Belongs to the thioesterase family.</text>
</comment>
<dbReference type="InterPro" id="IPR001031">
    <property type="entry name" value="Thioesterase"/>
</dbReference>
<proteinExistence type="inferred from homology"/>
<comment type="caution">
    <text evidence="3">The sequence shown here is derived from an EMBL/GenBank/DDBJ whole genome shotgun (WGS) entry which is preliminary data.</text>
</comment>
<evidence type="ECO:0000313" key="3">
    <source>
        <dbReference type="EMBL" id="MBB5626214.1"/>
    </source>
</evidence>
<dbReference type="PANTHER" id="PTHR11487">
    <property type="entry name" value="THIOESTERASE"/>
    <property type="match status" value="1"/>
</dbReference>
<dbReference type="InterPro" id="IPR012223">
    <property type="entry name" value="TEII"/>
</dbReference>